<dbReference type="Proteomes" id="UP000037755">
    <property type="component" value="Unassembled WGS sequence"/>
</dbReference>
<evidence type="ECO:0000313" key="4">
    <source>
        <dbReference type="EMBL" id="KOS06715.1"/>
    </source>
</evidence>
<dbReference type="AlphaFoldDB" id="A0A0M8MBM1"/>
<dbReference type="PANTHER" id="PTHR33055">
    <property type="entry name" value="TRANSPOSASE FOR INSERTION SEQUENCE ELEMENT IS1111A"/>
    <property type="match status" value="1"/>
</dbReference>
<feature type="domain" description="Transposase IS116/IS110/IS902 C-terminal" evidence="3">
    <location>
        <begin position="206"/>
        <end position="291"/>
    </location>
</feature>
<evidence type="ECO:0000259" key="3">
    <source>
        <dbReference type="Pfam" id="PF02371"/>
    </source>
</evidence>
<dbReference type="OrthoDB" id="964423at2"/>
<dbReference type="GO" id="GO:0003677">
    <property type="term" value="F:DNA binding"/>
    <property type="evidence" value="ECO:0007669"/>
    <property type="project" value="InterPro"/>
</dbReference>
<dbReference type="InterPro" id="IPR002525">
    <property type="entry name" value="Transp_IS110-like_N"/>
</dbReference>
<evidence type="ECO:0000259" key="2">
    <source>
        <dbReference type="Pfam" id="PF01548"/>
    </source>
</evidence>
<feature type="coiled-coil region" evidence="1">
    <location>
        <begin position="141"/>
        <end position="197"/>
    </location>
</feature>
<reference evidence="4 5" key="1">
    <citation type="submission" date="2015-08" db="EMBL/GenBank/DDBJ databases">
        <title>Whole genome sequence of Flavobacterium akiainvivens IK-1T, from decaying Wikstroemia oahuensis, an endemic Hawaiian shrub.</title>
        <authorList>
            <person name="Wan X."/>
            <person name="Hou S."/>
            <person name="Saito J."/>
            <person name="Donachie S."/>
        </authorList>
    </citation>
    <scope>NUCLEOTIDE SEQUENCE [LARGE SCALE GENOMIC DNA]</scope>
    <source>
        <strain evidence="4 5">IK-1</strain>
    </source>
</reference>
<dbReference type="NCBIfam" id="NF033542">
    <property type="entry name" value="transpos_IS110"/>
    <property type="match status" value="1"/>
</dbReference>
<dbReference type="PATRIC" id="fig|1202724.3.peg.2538"/>
<comment type="caution">
    <text evidence="4">The sequence shown here is derived from an EMBL/GenBank/DDBJ whole genome shotgun (WGS) entry which is preliminary data.</text>
</comment>
<proteinExistence type="predicted"/>
<feature type="domain" description="Transposase IS110-like N-terminal" evidence="2">
    <location>
        <begin position="7"/>
        <end position="157"/>
    </location>
</feature>
<protein>
    <submittedName>
        <fullName evidence="4">Uncharacterized protein</fullName>
    </submittedName>
</protein>
<dbReference type="InterPro" id="IPR003346">
    <property type="entry name" value="Transposase_20"/>
</dbReference>
<evidence type="ECO:0000313" key="5">
    <source>
        <dbReference type="Proteomes" id="UP000037755"/>
    </source>
</evidence>
<sequence length="344" mass="39476">MKQKYVIGIDVSKSKLDIAILNNQLELLQERVILNNRKSIRAFIKAVLNTYRITRGEVLVCCENTGIYNRPLEVVCSELDVPLWVEHALKIKWATTDMRGKDDRKDALRIAQYAIRYNDKLIPYREATEVIKQLGVLNKVREAMLGQKTALENRLKEAKTHDAFEYQILSKFFKQVLNALVKSIKQTEEKIEQLIANDPEISQTKALITTIPGIDPQCAVNLIIATNNFTSFQSARHLACYAGVVPFKNQSGTIVKKERVSKMANKNIKKLLHLAAMASIRFDEEIKEYYQRKVSEGKNKMSVLNAVRNKLVHRIMSVVNRKQAYLSKNEYRSQKTLDFTCLIT</sequence>
<name>A0A0M8MBM1_9FLAO</name>
<gene>
    <name evidence="4" type="ORF">AM493_12250</name>
</gene>
<dbReference type="Pfam" id="PF02371">
    <property type="entry name" value="Transposase_20"/>
    <property type="match status" value="1"/>
</dbReference>
<keyword evidence="5" id="KW-1185">Reference proteome</keyword>
<evidence type="ECO:0000256" key="1">
    <source>
        <dbReference type="SAM" id="Coils"/>
    </source>
</evidence>
<dbReference type="PANTHER" id="PTHR33055:SF3">
    <property type="entry name" value="PUTATIVE TRANSPOSASE FOR IS117-RELATED"/>
    <property type="match status" value="1"/>
</dbReference>
<organism evidence="4 5">
    <name type="scientific">Flavobacterium akiainvivens</name>
    <dbReference type="NCBI Taxonomy" id="1202724"/>
    <lineage>
        <taxon>Bacteria</taxon>
        <taxon>Pseudomonadati</taxon>
        <taxon>Bacteroidota</taxon>
        <taxon>Flavobacteriia</taxon>
        <taxon>Flavobacteriales</taxon>
        <taxon>Flavobacteriaceae</taxon>
        <taxon>Flavobacterium</taxon>
    </lineage>
</organism>
<dbReference type="GO" id="GO:0004803">
    <property type="term" value="F:transposase activity"/>
    <property type="evidence" value="ECO:0007669"/>
    <property type="project" value="InterPro"/>
</dbReference>
<dbReference type="Pfam" id="PF01548">
    <property type="entry name" value="DEDD_Tnp_IS110"/>
    <property type="match status" value="1"/>
</dbReference>
<dbReference type="RefSeq" id="WP_054408331.1">
    <property type="nucleotide sequence ID" value="NZ_LIYD01000005.1"/>
</dbReference>
<accession>A0A0M8MBM1</accession>
<dbReference type="GO" id="GO:0006313">
    <property type="term" value="P:DNA transposition"/>
    <property type="evidence" value="ECO:0007669"/>
    <property type="project" value="InterPro"/>
</dbReference>
<dbReference type="EMBL" id="LIYD01000005">
    <property type="protein sequence ID" value="KOS06715.1"/>
    <property type="molecule type" value="Genomic_DNA"/>
</dbReference>
<dbReference type="InterPro" id="IPR047650">
    <property type="entry name" value="Transpos_IS110"/>
</dbReference>
<keyword evidence="1" id="KW-0175">Coiled coil</keyword>